<evidence type="ECO:0000256" key="2">
    <source>
        <dbReference type="ARBA" id="ARBA00022553"/>
    </source>
</evidence>
<dbReference type="Pfam" id="PF00109">
    <property type="entry name" value="ketoacyl-synt"/>
    <property type="match status" value="2"/>
</dbReference>
<dbReference type="InterPro" id="IPR014031">
    <property type="entry name" value="Ketoacyl_synth_C"/>
</dbReference>
<dbReference type="SMART" id="SM00825">
    <property type="entry name" value="PKS_KS"/>
    <property type="match status" value="1"/>
</dbReference>
<keyword evidence="5" id="KW-0808">Transferase</keyword>
<evidence type="ECO:0000256" key="5">
    <source>
        <dbReference type="RuleBase" id="RU003694"/>
    </source>
</evidence>
<dbReference type="SMART" id="SM00822">
    <property type="entry name" value="PKS_KR"/>
    <property type="match status" value="1"/>
</dbReference>
<evidence type="ECO:0000259" key="7">
    <source>
        <dbReference type="PROSITE" id="PS52004"/>
    </source>
</evidence>
<dbReference type="PROSITE" id="PS52019">
    <property type="entry name" value="PKS_MFAS_DH"/>
    <property type="match status" value="1"/>
</dbReference>
<evidence type="ECO:0000313" key="10">
    <source>
        <dbReference type="Proteomes" id="UP000547510"/>
    </source>
</evidence>
<dbReference type="InterPro" id="IPR016039">
    <property type="entry name" value="Thiolase-like"/>
</dbReference>
<feature type="region of interest" description="Disordered" evidence="6">
    <location>
        <begin position="1112"/>
        <end position="1149"/>
    </location>
</feature>
<feature type="region of interest" description="Disordered" evidence="6">
    <location>
        <begin position="277"/>
        <end position="319"/>
    </location>
</feature>
<dbReference type="CDD" id="cd05359">
    <property type="entry name" value="ChcA_like_SDR_c"/>
    <property type="match status" value="1"/>
</dbReference>
<keyword evidence="10" id="KW-1185">Reference proteome</keyword>
<dbReference type="CDD" id="cd00833">
    <property type="entry name" value="PKS"/>
    <property type="match status" value="1"/>
</dbReference>
<feature type="region of interest" description="C-terminal hotdog fold" evidence="4">
    <location>
        <begin position="1800"/>
        <end position="1943"/>
    </location>
</feature>
<dbReference type="InterPro" id="IPR049900">
    <property type="entry name" value="PKS_mFAS_DH"/>
</dbReference>
<evidence type="ECO:0000256" key="3">
    <source>
        <dbReference type="ARBA" id="ARBA00023002"/>
    </source>
</evidence>
<dbReference type="InterPro" id="IPR050091">
    <property type="entry name" value="PKS_NRPS_Biosynth_Enz"/>
</dbReference>
<gene>
    <name evidence="9" type="ORF">FHS29_003764</name>
</gene>
<dbReference type="EMBL" id="JACHJN010000005">
    <property type="protein sequence ID" value="MBB5957171.1"/>
    <property type="molecule type" value="Genomic_DNA"/>
</dbReference>
<dbReference type="PANTHER" id="PTHR43775:SF37">
    <property type="entry name" value="SI:DKEY-61P9.11"/>
    <property type="match status" value="1"/>
</dbReference>
<organism evidence="9 10">
    <name type="scientific">Saccharothrix tamanrassetensis</name>
    <dbReference type="NCBI Taxonomy" id="1051531"/>
    <lineage>
        <taxon>Bacteria</taxon>
        <taxon>Bacillati</taxon>
        <taxon>Actinomycetota</taxon>
        <taxon>Actinomycetes</taxon>
        <taxon>Pseudonocardiales</taxon>
        <taxon>Pseudonocardiaceae</taxon>
        <taxon>Saccharothrix</taxon>
    </lineage>
</organism>
<dbReference type="GO" id="GO:0006633">
    <property type="term" value="P:fatty acid biosynthetic process"/>
    <property type="evidence" value="ECO:0007669"/>
    <property type="project" value="TreeGrafter"/>
</dbReference>
<dbReference type="PROSITE" id="PS52004">
    <property type="entry name" value="KS3_2"/>
    <property type="match status" value="1"/>
</dbReference>
<keyword evidence="2" id="KW-0597">Phosphoprotein</keyword>
<feature type="domain" description="Ketosynthase family 3 (KS3)" evidence="7">
    <location>
        <begin position="340"/>
        <end position="780"/>
    </location>
</feature>
<feature type="region of interest" description="N-terminal hotdog fold" evidence="4">
    <location>
        <begin position="1656"/>
        <end position="1784"/>
    </location>
</feature>
<reference evidence="9 10" key="1">
    <citation type="submission" date="2020-08" db="EMBL/GenBank/DDBJ databases">
        <title>Genomic Encyclopedia of Type Strains, Phase III (KMG-III): the genomes of soil and plant-associated and newly described type strains.</title>
        <authorList>
            <person name="Whitman W."/>
        </authorList>
    </citation>
    <scope>NUCLEOTIDE SEQUENCE [LARGE SCALE GENOMIC DNA]</scope>
    <source>
        <strain evidence="9 10">CECT 8640</strain>
    </source>
</reference>
<evidence type="ECO:0000313" key="9">
    <source>
        <dbReference type="EMBL" id="MBB5957171.1"/>
    </source>
</evidence>
<dbReference type="InterPro" id="IPR013968">
    <property type="entry name" value="PKS_KR"/>
</dbReference>
<dbReference type="InterPro" id="IPR002347">
    <property type="entry name" value="SDR_fam"/>
</dbReference>
<dbReference type="Pfam" id="PF13561">
    <property type="entry name" value="adh_short_C2"/>
    <property type="match status" value="1"/>
</dbReference>
<dbReference type="FunFam" id="3.40.50.720:FF:000084">
    <property type="entry name" value="Short-chain dehydrogenase reductase"/>
    <property type="match status" value="1"/>
</dbReference>
<comment type="similarity">
    <text evidence="5">Belongs to the thiolase-like superfamily. Beta-ketoacyl-ACP synthases family.</text>
</comment>
<dbReference type="Gene3D" id="3.40.50.720">
    <property type="entry name" value="NAD(P)-binding Rossmann-like Domain"/>
    <property type="match status" value="2"/>
</dbReference>
<evidence type="ECO:0000259" key="8">
    <source>
        <dbReference type="PROSITE" id="PS52019"/>
    </source>
</evidence>
<dbReference type="Pfam" id="PF02801">
    <property type="entry name" value="Ketoacyl-synt_C"/>
    <property type="match status" value="1"/>
</dbReference>
<dbReference type="SUPFAM" id="SSF53901">
    <property type="entry name" value="Thiolase-like"/>
    <property type="match status" value="2"/>
</dbReference>
<dbReference type="InterPro" id="IPR036291">
    <property type="entry name" value="NAD(P)-bd_dom_sf"/>
</dbReference>
<sequence length="1953" mass="207466">MTEEFAGRVVLVTGGGKGVGRAIVREFAARGAHVVINYFHSGQAARTTQQEVTAAGGSSELIRASVAKPDDVTAMFEAVRQRTGRLDVLVNNAARGVLAPSSTLTDAEWQKVFDVNVHGARRCAWAALPLLSEAGGSVVNVSSIGAGMVVDNYAVIGVAKAALEALGRYLAVEFAPRGVRVNTASAGLLDNPTADLFPGGDSLRANCATNTPLGRLGTEEELAGLVTMLASPRATWITGQTVLADGGLSLGHAILRPDPPPQASAATASATAASATATAAAANGRSVPARLPQTSGGGPEPSAVHNASSPAPVPITPARTSLRRAWKSDDDAVDEATDDRGTVAVVGMGMVVPGADSPAEFWELLTNGRPVFGQPGERFRQESFLSPEPGVEDHGYTFLGGYIREPRLHREAKARSCAHDVAAQWLRHSIAQASEEVVLLPDDLVECFVGNTVEGNQHLDESLLVETALRHIAEHWPRSRTGSGAPADRLRTLLRRRYPFATGAGRSHLSDEVVRAAITDLLPSGSPYLTVDTACSSGLYAVDLGLKSILSGTCDIAVCGGVFTNTARFSIMFSALRGLSAGGMVRVFDQAADGTLFSDGAGAVVLKSLRRARRDGDEVLALLGGFGAASDGRGKAVHAPNPVGQEIAVRRARQVNGIEAPDVDWIVAHGTGTAVGDRVELGVLDALAPDAGYPCTSNKSLVGHTGWPAGVISLIHAVLGLRHDRIPAQRPLTEAAEDTRGERIHIPRSDLPLRRRGRARTVGVSAFGFGGTDAHLLVQDASPREAAPPRSAPPLDPDDVVLVGWSAHLPDDPSPERLRARLAAREPLTPLAAFPTPYPAPPARTLRMAPRTVRTVDRCQLMALAVAARFAEEHGALWQGVESRTGVLAAHTGPVGTVGAVAMRCYADDLLSLRAEPDDQVSRTDLEQAVKDCLDQVREERLPTNEDTLPGVGPNVIPARLANHLDLHGPALTLDTGTSSTYTAVHVASRYLATREVDLALVLALNGNSTPEFAALLGRPVDHLAEGAFLLALARKRDAAAKGWPVLCRVTTDPRPERAPAPARPSRERSYLGADGAVGLLSALADDPDEPVTVIGPFPGPAVTLHPVEERSAREAGRARPSAAVRSTTNGTTPVVPAPHRDPLTTRHVPRLEPQPLPGGPGEHAALPADCLVLTGEATATAIAAPAAEAAATVVVVRPGDDPTTVLESLSRTDNRYRHLRVYVPWTEEPGIPVSLLSLHEAMFLAAQRCESRLAAGGSLGVLLVDPMRRGAPGAHAGLFTGFVKSLSWELPGCACRAVLSDEPADTSWRALEAELGLRDGLPVTTYRSGSRYRERLCPAPPTPGPLPLQPGDVVVATGGARGITAAAVEGLLDQVPLKVWLLGSSSLSDVPADLLAAADDDLPGHRAEFIAGGLRAEDGSSVAELNRRFERLLHARESHLTLTRMRERCGDAAVHYLTCDVTDAAAVRAAVETVFRRDGRVDLLVNGAGRHHAGELRRKNLAEFRRIRDVKLRGYQNLKEAFSTREPRLWCNFGSVTGLVGLPGEVEYSSANDFLGCAATNGHVASRRDEYTVAWTVWDEVGLGGNAVIQSLVTRDQRLTAMGKKEGAAHFVAELAHQGSRDAVVTFIGARERKSFARQFPGYLADSPAGTPAGHFLHVPESRDADGATWRLVLDERHESLLRGHVVDGRPTVPGTMLAAIAAEAARALLPGETFRTVRDLSFSSWVRPARGRPAEFRVTAVVNRSRSAGARPSVLVRVTSDITTPRGEVLRRGREHFRATVPAGPPRTVRDSTAGAEGRPVRSPYYHPASRVLLTGPFRTTCEWSAGPPGASARWRPDPARMPGEFARLAAPSLLLDALVRTRALRPVAEDVHEVEVPRYIRRIEWCTDDNDLDLATRHPDGVLLRWDAVTNAFLASTPDGTVLARVEDAYSASMGRVRITDDHAARAGNR</sequence>
<evidence type="ECO:0000256" key="6">
    <source>
        <dbReference type="SAM" id="MobiDB-lite"/>
    </source>
</evidence>
<dbReference type="RefSeq" id="WP_184691991.1">
    <property type="nucleotide sequence ID" value="NZ_JACHJN010000005.1"/>
</dbReference>
<dbReference type="PRINTS" id="PR00081">
    <property type="entry name" value="GDHRDH"/>
</dbReference>
<dbReference type="Gene3D" id="3.10.129.110">
    <property type="entry name" value="Polyketide synthase dehydratase"/>
    <property type="match status" value="1"/>
</dbReference>
<dbReference type="GO" id="GO:0004312">
    <property type="term" value="F:fatty acid synthase activity"/>
    <property type="evidence" value="ECO:0007669"/>
    <property type="project" value="TreeGrafter"/>
</dbReference>
<keyword evidence="1" id="KW-0596">Phosphopantetheine</keyword>
<accession>A0A841CIC3</accession>
<dbReference type="SUPFAM" id="SSF51735">
    <property type="entry name" value="NAD(P)-binding Rossmann-fold domains"/>
    <property type="match status" value="3"/>
</dbReference>
<dbReference type="GO" id="GO:0016491">
    <property type="term" value="F:oxidoreductase activity"/>
    <property type="evidence" value="ECO:0007669"/>
    <property type="project" value="UniProtKB-KW"/>
</dbReference>
<keyword evidence="3" id="KW-0560">Oxidoreductase</keyword>
<dbReference type="InterPro" id="IPR042104">
    <property type="entry name" value="PKS_dehydratase_sf"/>
</dbReference>
<evidence type="ECO:0000256" key="1">
    <source>
        <dbReference type="ARBA" id="ARBA00022450"/>
    </source>
</evidence>
<feature type="domain" description="PKS/mFAS DH" evidence="8">
    <location>
        <begin position="1656"/>
        <end position="1943"/>
    </location>
</feature>
<dbReference type="InterPro" id="IPR049552">
    <property type="entry name" value="PKS_DH_N"/>
</dbReference>
<dbReference type="PANTHER" id="PTHR43775">
    <property type="entry name" value="FATTY ACID SYNTHASE"/>
    <property type="match status" value="1"/>
</dbReference>
<dbReference type="Pfam" id="PF08659">
    <property type="entry name" value="KR"/>
    <property type="match status" value="1"/>
</dbReference>
<dbReference type="InterPro" id="IPR020841">
    <property type="entry name" value="PKS_Beta-ketoAc_synthase_dom"/>
</dbReference>
<dbReference type="Pfam" id="PF21089">
    <property type="entry name" value="PKS_DH_N"/>
    <property type="match status" value="1"/>
</dbReference>
<feature type="active site" description="Proton acceptor; for dehydratase activity" evidence="4">
    <location>
        <position position="1686"/>
    </location>
</feature>
<dbReference type="Gene3D" id="3.40.47.10">
    <property type="match status" value="2"/>
</dbReference>
<feature type="region of interest" description="Disordered" evidence="6">
    <location>
        <begin position="1782"/>
        <end position="1804"/>
    </location>
</feature>
<protein>
    <submittedName>
        <fullName evidence="9">NAD(P)-dependent dehydrogenase (Short-subunit alcohol dehydrogenase family)/3-oxoacyl-(Acyl-carrier-protein) synthase</fullName>
    </submittedName>
</protein>
<evidence type="ECO:0000256" key="4">
    <source>
        <dbReference type="PROSITE-ProRule" id="PRU01363"/>
    </source>
</evidence>
<comment type="caution">
    <text evidence="9">The sequence shown here is derived from an EMBL/GenBank/DDBJ whole genome shotgun (WGS) entry which is preliminary data.</text>
</comment>
<dbReference type="InterPro" id="IPR014030">
    <property type="entry name" value="Ketoacyl_synth_N"/>
</dbReference>
<name>A0A841CIC3_9PSEU</name>
<dbReference type="InterPro" id="IPR057326">
    <property type="entry name" value="KR_dom"/>
</dbReference>
<dbReference type="Proteomes" id="UP000547510">
    <property type="component" value="Unassembled WGS sequence"/>
</dbReference>
<proteinExistence type="inferred from homology"/>
<feature type="active site" description="Proton donor; for dehydratase activity" evidence="4">
    <location>
        <position position="1859"/>
    </location>
</feature>